<dbReference type="EMBL" id="ODYU01012361">
    <property type="protein sequence ID" value="SOQ58636.1"/>
    <property type="molecule type" value="Genomic_DNA"/>
</dbReference>
<proteinExistence type="predicted"/>
<dbReference type="AlphaFoldDB" id="A0A2H1X0A7"/>
<evidence type="ECO:0000313" key="2">
    <source>
        <dbReference type="EMBL" id="SOQ58636.1"/>
    </source>
</evidence>
<feature type="region of interest" description="Disordered" evidence="1">
    <location>
        <begin position="1"/>
        <end position="60"/>
    </location>
</feature>
<name>A0A2H1X0A7_SPOFR</name>
<reference evidence="2" key="1">
    <citation type="submission" date="2016-07" db="EMBL/GenBank/DDBJ databases">
        <authorList>
            <person name="Bretaudeau A."/>
        </authorList>
    </citation>
    <scope>NUCLEOTIDE SEQUENCE</scope>
    <source>
        <strain evidence="2">Rice</strain>
        <tissue evidence="2">Whole body</tissue>
    </source>
</reference>
<sequence length="94" mass="10446">MQFTDLKKRRLEPVGRSPGGATENGVKTQRKKTMKIVGPRMGTESKVPKEKADPPTRQGDHAWRALCPTVVRWDFLSIVGVPISLSYSIINGQN</sequence>
<gene>
    <name evidence="2" type="ORF">SFRICE_012503</name>
</gene>
<accession>A0A2H1X0A7</accession>
<organism evidence="2">
    <name type="scientific">Spodoptera frugiperda</name>
    <name type="common">Fall armyworm</name>
    <dbReference type="NCBI Taxonomy" id="7108"/>
    <lineage>
        <taxon>Eukaryota</taxon>
        <taxon>Metazoa</taxon>
        <taxon>Ecdysozoa</taxon>
        <taxon>Arthropoda</taxon>
        <taxon>Hexapoda</taxon>
        <taxon>Insecta</taxon>
        <taxon>Pterygota</taxon>
        <taxon>Neoptera</taxon>
        <taxon>Endopterygota</taxon>
        <taxon>Lepidoptera</taxon>
        <taxon>Glossata</taxon>
        <taxon>Ditrysia</taxon>
        <taxon>Noctuoidea</taxon>
        <taxon>Noctuidae</taxon>
        <taxon>Amphipyrinae</taxon>
        <taxon>Spodoptera</taxon>
    </lineage>
</organism>
<protein>
    <submittedName>
        <fullName evidence="2">SFRICE_012503</fullName>
    </submittedName>
</protein>
<feature type="compositionally biased region" description="Basic and acidic residues" evidence="1">
    <location>
        <begin position="46"/>
        <end position="60"/>
    </location>
</feature>
<evidence type="ECO:0000256" key="1">
    <source>
        <dbReference type="SAM" id="MobiDB-lite"/>
    </source>
</evidence>